<comment type="caution">
    <text evidence="1">The sequence shown here is derived from an EMBL/GenBank/DDBJ whole genome shotgun (WGS) entry which is preliminary data.</text>
</comment>
<gene>
    <name evidence="1" type="ORF">M8818_000644</name>
</gene>
<accession>A0ACC3SPQ9</accession>
<keyword evidence="2" id="KW-1185">Reference proteome</keyword>
<evidence type="ECO:0000313" key="2">
    <source>
        <dbReference type="Proteomes" id="UP001320706"/>
    </source>
</evidence>
<evidence type="ECO:0000313" key="1">
    <source>
        <dbReference type="EMBL" id="KAK8219670.1"/>
    </source>
</evidence>
<reference evidence="1" key="1">
    <citation type="submission" date="2024-02" db="EMBL/GenBank/DDBJ databases">
        <title>Metagenome Assembled Genome of Zalaria obscura JY119.</title>
        <authorList>
            <person name="Vighnesh L."/>
            <person name="Jagadeeshwari U."/>
            <person name="Venkata Ramana C."/>
            <person name="Sasikala C."/>
        </authorList>
    </citation>
    <scope>NUCLEOTIDE SEQUENCE</scope>
    <source>
        <strain evidence="1">JY119</strain>
    </source>
</reference>
<sequence>MPLSQTPDIKSYVPLVISDSPLPLTSSSHLEPVTNSKTGETVHYYASASVSDCDAACSAAWDAFTTWKRAGVAKRRELLMRVADLFEQRKEQLVRTQMKETSCEEHWAGMNVSLAVAYIREIAACVSSIRGTIPPNDKPDTMSFVYKEPIGPVLIIPPWNAALILATRAITSAIGAGCTAVLKASELSPLTHTLIVDIYRAAGLPPGCLNSLQASRKDAAEITERLIANERIRKVEFIGSAAVGRIIGATAARYLKPVLMELGGKCPAIVLDDADLGKAAGMCATGALVHHGQICFSTERIIVQRSVAEKFTELLKSKVAEMPGGTAVHEGIAQHALEVLQDAKDKNARFIVGEPEMAGKNAVKPAIVEVDPKADKDELRIVDEETFGPSASLTWRGVSRWVVNWNTDRSTSIGSACIRVRRAPKEVSRVVAGADRTPFGGWKNSLSNGQSPIMAKIADEIRDLHELSMSYLQEELSFDLPGKVMDPGR</sequence>
<organism evidence="1 2">
    <name type="scientific">Zalaria obscura</name>
    <dbReference type="NCBI Taxonomy" id="2024903"/>
    <lineage>
        <taxon>Eukaryota</taxon>
        <taxon>Fungi</taxon>
        <taxon>Dikarya</taxon>
        <taxon>Ascomycota</taxon>
        <taxon>Pezizomycotina</taxon>
        <taxon>Dothideomycetes</taxon>
        <taxon>Dothideomycetidae</taxon>
        <taxon>Dothideales</taxon>
        <taxon>Zalariaceae</taxon>
        <taxon>Zalaria</taxon>
    </lineage>
</organism>
<protein>
    <submittedName>
        <fullName evidence="1">Uncharacterized protein</fullName>
    </submittedName>
</protein>
<dbReference type="Proteomes" id="UP001320706">
    <property type="component" value="Unassembled WGS sequence"/>
</dbReference>
<proteinExistence type="predicted"/>
<dbReference type="EMBL" id="JAMKPW020000003">
    <property type="protein sequence ID" value="KAK8219670.1"/>
    <property type="molecule type" value="Genomic_DNA"/>
</dbReference>
<name>A0ACC3SPQ9_9PEZI</name>